<organism evidence="2 3">
    <name type="scientific">Punica granatum</name>
    <name type="common">Pomegranate</name>
    <dbReference type="NCBI Taxonomy" id="22663"/>
    <lineage>
        <taxon>Eukaryota</taxon>
        <taxon>Viridiplantae</taxon>
        <taxon>Streptophyta</taxon>
        <taxon>Embryophyta</taxon>
        <taxon>Tracheophyta</taxon>
        <taxon>Spermatophyta</taxon>
        <taxon>Magnoliopsida</taxon>
        <taxon>eudicotyledons</taxon>
        <taxon>Gunneridae</taxon>
        <taxon>Pentapetalae</taxon>
        <taxon>rosids</taxon>
        <taxon>malvids</taxon>
        <taxon>Myrtales</taxon>
        <taxon>Lythraceae</taxon>
        <taxon>Punica</taxon>
    </lineage>
</organism>
<dbReference type="PANTHER" id="PTHR35046">
    <property type="entry name" value="ZINC KNUCKLE (CCHC-TYPE) FAMILY PROTEIN"/>
    <property type="match status" value="1"/>
</dbReference>
<sequence>MSHSSAKSIAEGATKYLTLDALTLVARRALNLQTKGIEEVQRENIFHTQCYVKDKVCSVITDGGSCTNVASTTMVKKLGLPMLKHPRPYKLQWLNDSGEIRVNKQVSELLEKGYGKESMSPCAIPVILVPKKDGTWRMCVDCRAINNITVDLLLSTCTDPNVDSRRGPHARNLKPRGLGVSTFRGTRDGHA</sequence>
<evidence type="ECO:0000313" key="3">
    <source>
        <dbReference type="Proteomes" id="UP000233551"/>
    </source>
</evidence>
<dbReference type="AlphaFoldDB" id="A0A2I0L5H1"/>
<evidence type="ECO:0000256" key="1">
    <source>
        <dbReference type="SAM" id="MobiDB-lite"/>
    </source>
</evidence>
<reference evidence="2 3" key="1">
    <citation type="submission" date="2017-11" db="EMBL/GenBank/DDBJ databases">
        <title>De-novo sequencing of pomegranate (Punica granatum L.) genome.</title>
        <authorList>
            <person name="Akparov Z."/>
            <person name="Amiraslanov A."/>
            <person name="Hajiyeva S."/>
            <person name="Abbasov M."/>
            <person name="Kaur K."/>
            <person name="Hamwieh A."/>
            <person name="Solovyev V."/>
            <person name="Salamov A."/>
            <person name="Braich B."/>
            <person name="Kosarev P."/>
            <person name="Mahmoud A."/>
            <person name="Hajiyev E."/>
            <person name="Babayeva S."/>
            <person name="Izzatullayeva V."/>
            <person name="Mammadov A."/>
            <person name="Mammadov A."/>
            <person name="Sharifova S."/>
            <person name="Ojaghi J."/>
            <person name="Eynullazada K."/>
            <person name="Bayramov B."/>
            <person name="Abdulazimova A."/>
            <person name="Shahmuradov I."/>
        </authorList>
    </citation>
    <scope>NUCLEOTIDE SEQUENCE [LARGE SCALE GENOMIC DNA]</scope>
    <source>
        <strain evidence="3">cv. AG2017</strain>
        <tissue evidence="2">Leaf</tissue>
    </source>
</reference>
<comment type="caution">
    <text evidence="2">The sequence shown here is derived from an EMBL/GenBank/DDBJ whole genome shotgun (WGS) entry which is preliminary data.</text>
</comment>
<proteinExistence type="predicted"/>
<protein>
    <submittedName>
        <fullName evidence="2">Uncharacterized protein</fullName>
    </submittedName>
</protein>
<feature type="region of interest" description="Disordered" evidence="1">
    <location>
        <begin position="163"/>
        <end position="191"/>
    </location>
</feature>
<dbReference type="PANTHER" id="PTHR35046:SF26">
    <property type="entry name" value="RNA-DIRECTED DNA POLYMERASE"/>
    <property type="match status" value="1"/>
</dbReference>
<name>A0A2I0L5H1_PUNGR</name>
<accession>A0A2I0L5H1</accession>
<evidence type="ECO:0000313" key="2">
    <source>
        <dbReference type="EMBL" id="PKI75386.1"/>
    </source>
</evidence>
<keyword evidence="3" id="KW-1185">Reference proteome</keyword>
<dbReference type="SUPFAM" id="SSF56672">
    <property type="entry name" value="DNA/RNA polymerases"/>
    <property type="match status" value="1"/>
</dbReference>
<dbReference type="EMBL" id="PGOL01000173">
    <property type="protein sequence ID" value="PKI75386.1"/>
    <property type="molecule type" value="Genomic_DNA"/>
</dbReference>
<dbReference type="Gene3D" id="3.10.10.10">
    <property type="entry name" value="HIV Type 1 Reverse Transcriptase, subunit A, domain 1"/>
    <property type="match status" value="1"/>
</dbReference>
<dbReference type="InterPro" id="IPR043502">
    <property type="entry name" value="DNA/RNA_pol_sf"/>
</dbReference>
<gene>
    <name evidence="2" type="ORF">CRG98_004215</name>
</gene>
<dbReference type="Proteomes" id="UP000233551">
    <property type="component" value="Unassembled WGS sequence"/>
</dbReference>